<dbReference type="EMBL" id="AP011472">
    <property type="protein sequence ID" value="BAX25086.1"/>
    <property type="molecule type" value="Genomic_DNA"/>
</dbReference>
<dbReference type="AlphaFoldDB" id="A0A1V1H6P7"/>
<feature type="compositionally biased region" description="Pro residues" evidence="1">
    <location>
        <begin position="143"/>
        <end position="153"/>
    </location>
</feature>
<proteinExistence type="predicted"/>
<feature type="region of interest" description="Disordered" evidence="1">
    <location>
        <begin position="139"/>
        <end position="181"/>
    </location>
</feature>
<gene>
    <name evidence="2" type="primary">OA_ABa0037F23.21</name>
</gene>
<reference evidence="2" key="1">
    <citation type="submission" date="2009-05" db="EMBL/GenBank/DDBJ databases">
        <title>Oryza sativa Japonica Group genomic DNA, chromosome 6, BAC clone:KMK0024M20, cultivar:Khau Mac Kho.</title>
        <authorList>
            <person name="Matsumoto T."/>
            <person name="Wu J."/>
            <person name="Kanamori H."/>
        </authorList>
    </citation>
    <scope>NUCLEOTIDE SEQUENCE</scope>
    <source>
        <strain evidence="2">IRGC 100882</strain>
    </source>
</reference>
<feature type="region of interest" description="Disordered" evidence="1">
    <location>
        <begin position="199"/>
        <end position="240"/>
    </location>
</feature>
<sequence>MVPVKMKQLSAEQLADYKKMVEELRANYLQCFAQTRSGVVHQKYKFNIDDFKASSSDDTKGKRKVEEPKQEQDDSGLHTLQDRIDSAVHHALVNKSGILVNTLNNMIATVVDSKIADQLQRGLTYFTDGQFPNYRVLATQNRPIPPPAQPGPPGGVLSQPNASASASRPPPVVLNRQKPPSQEQLVGMFDFNRQQEPVANPIQEAQHNAGGRQLFPDQSPQPVNRLPPAIDPAQYQYQGG</sequence>
<evidence type="ECO:0000256" key="1">
    <source>
        <dbReference type="SAM" id="MobiDB-lite"/>
    </source>
</evidence>
<feature type="region of interest" description="Disordered" evidence="1">
    <location>
        <begin position="54"/>
        <end position="77"/>
    </location>
</feature>
<organism evidence="2">
    <name type="scientific">Oryza australiensis</name>
    <dbReference type="NCBI Taxonomy" id="4532"/>
    <lineage>
        <taxon>Eukaryota</taxon>
        <taxon>Viridiplantae</taxon>
        <taxon>Streptophyta</taxon>
        <taxon>Embryophyta</taxon>
        <taxon>Tracheophyta</taxon>
        <taxon>Spermatophyta</taxon>
        <taxon>Magnoliopsida</taxon>
        <taxon>Liliopsida</taxon>
        <taxon>Poales</taxon>
        <taxon>Poaceae</taxon>
        <taxon>BOP clade</taxon>
        <taxon>Oryzoideae</taxon>
        <taxon>Oryzeae</taxon>
        <taxon>Oryzinae</taxon>
        <taxon>Oryza</taxon>
    </lineage>
</organism>
<name>A0A1V1H6P7_9ORYZ</name>
<protein>
    <submittedName>
        <fullName evidence="2">Uncharacterized protein</fullName>
    </submittedName>
</protein>
<evidence type="ECO:0000313" key="2">
    <source>
        <dbReference type="EMBL" id="BAX25086.1"/>
    </source>
</evidence>
<accession>A0A1V1H6P7</accession>